<feature type="domain" description="PNPLA" evidence="19">
    <location>
        <begin position="742"/>
        <end position="908"/>
    </location>
</feature>
<dbReference type="Ensembl" id="ENSCUST00005022894.1">
    <property type="protein sequence ID" value="ENSCUSP00005022105.1"/>
    <property type="gene ID" value="ENSCUSG00005012710.1"/>
</dbReference>
<dbReference type="SMART" id="SM00100">
    <property type="entry name" value="cNMP"/>
    <property type="match status" value="3"/>
</dbReference>
<keyword evidence="4" id="KW-0597">Phosphoprotein</keyword>
<dbReference type="InterPro" id="IPR002641">
    <property type="entry name" value="PNPLA_dom"/>
</dbReference>
<evidence type="ECO:0000256" key="4">
    <source>
        <dbReference type="ARBA" id="ARBA00022553"/>
    </source>
</evidence>
<comment type="similarity">
    <text evidence="2">Belongs to the NTE family.</text>
</comment>
<proteinExistence type="inferred from homology"/>
<keyword evidence="21" id="KW-1185">Reference proteome</keyword>
<dbReference type="FunFam" id="2.60.120.10:FF:000022">
    <property type="entry name" value="Patatin like phospholipase domain containing 7"/>
    <property type="match status" value="1"/>
</dbReference>
<protein>
    <recommendedName>
        <fullName evidence="3">lysophospholipase</fullName>
        <ecNumber evidence="3">3.1.1.5</ecNumber>
    </recommendedName>
</protein>
<evidence type="ECO:0000256" key="15">
    <source>
        <dbReference type="ARBA" id="ARBA00048454"/>
    </source>
</evidence>
<dbReference type="PROSITE" id="PS50042">
    <property type="entry name" value="CNMP_BINDING_3"/>
    <property type="match status" value="3"/>
</dbReference>
<evidence type="ECO:0000256" key="7">
    <source>
        <dbReference type="ARBA" id="ARBA00022801"/>
    </source>
</evidence>
<sequence length="1075" mass="120274">AVPHVPQYRFRKRDKVMFYGRKIMRKVTTLPNSLVGNTVPRQRMRKRAKVLSLAKRILRIKKECPTLQRKEPPPSLLEADLTEFDVKNSHLPSEVLYMLKNVRVLGHFEKPLFLELCKHMFFVQLHEGEYIFRPGQLDDSIYVVQDGKLEVCIQESDGTEVVVKEVLAGDSVHSLLSILDVITGHPAPYKTVSARAASPSTILRLPASAFQDVFQKYPETLVRVVQVGRLIIHPLVGTELDSSTCNMVLTIILTCFIWMLPHILGPLPVHRAVNCTSHPFLLQNPALLNGKVTLHQVTAGTVLSRQGDQDVNVCFVVSGVLHVYQRKIDSEEDTCLFITHPGELVGQLAVLTGEPLIFTIKANRDCSFLSISKSHFYEIMREQPSVVLGVAHTVVKRMSPFVRQIDFALDWMEVEAGRAVYRQGDKSDCTYIVLNGRLRSVLRKDDGKKHLTGEYGRGDLIGVVEALTHQPRATTVHAVRDSELAKLPEGALISIKRKFPQVVTRLIHLLGEKILGSLQQGGHPLGLHSSSSKWDAGNPASNLSTVAIMPVSEEVPLTAFTLELKHALSAVGPALLLTSDNIKQRLGSAALDSIHEYRLTSWLGQQEDIHRIVLYQADSTLTPWTQRCIRQADCILIVGLGDQEPTVGELERMLENTAVRAQKQLILLHKEDGPLPSRTVEWLNMRSWCSAHLHIHCPRRVFSKRSLPKLVEMYERVFQKAPDRHSDFSRLARVLTGNAIALVLGGGGARGCSQVGIIRALIEAGIPVDMIGGTSIGAFMSALYAEERSYNQMRIKARQWAMVMNSVFKTILDLTYPITSMFSGAAFNNSINNIFKDKQIEDLWIPYFTITTDITASAMRVHRDGSLWRYVRASMSLSGYMPPLCDPKDGHLLMDGGYINNLPADVARSMGAKVVIAIDVGSRDETDLTNYGDCLSGWWLLWKRWNPLAEKVKVLNMAEIQTRLAYVCCVRQLEMVKNSDYCEYIRPPIDRYGTLDFGKFDEICEVGYQHGKTVFNVWCRSGVLDKMLKDRQEICKSKTDVSAQGSAVCCWSCSGLGQGTVTALRLVHSSVLWIS</sequence>
<comment type="catalytic activity">
    <reaction evidence="14">
        <text>1-hexadecanoyl-sn-glycero-3-phosphate + H2O = sn-glycerol 3-phosphate + hexadecanoate + H(+)</text>
        <dbReference type="Rhea" id="RHEA:49092"/>
        <dbReference type="ChEBI" id="CHEBI:7896"/>
        <dbReference type="ChEBI" id="CHEBI:15377"/>
        <dbReference type="ChEBI" id="CHEBI:15378"/>
        <dbReference type="ChEBI" id="CHEBI:57518"/>
        <dbReference type="ChEBI" id="CHEBI:57597"/>
    </reaction>
    <physiologicalReaction direction="left-to-right" evidence="14">
        <dbReference type="Rhea" id="RHEA:49093"/>
    </physiologicalReaction>
</comment>
<evidence type="ECO:0000256" key="5">
    <source>
        <dbReference type="ARBA" id="ARBA00022692"/>
    </source>
</evidence>
<reference evidence="20" key="2">
    <citation type="submission" date="2025-08" db="UniProtKB">
        <authorList>
            <consortium name="Ensembl"/>
        </authorList>
    </citation>
    <scope>IDENTIFICATION</scope>
</reference>
<evidence type="ECO:0000256" key="14">
    <source>
        <dbReference type="ARBA" id="ARBA00048133"/>
    </source>
</evidence>
<evidence type="ECO:0000256" key="3">
    <source>
        <dbReference type="ARBA" id="ARBA00013274"/>
    </source>
</evidence>
<comment type="catalytic activity">
    <reaction evidence="13">
        <text>1-(9Z-octadecenoyl)-sn-glycero-3-phosphocholine + H2O = sn-glycerol 3-phosphocholine + (9Z)-octadecenoate + H(+)</text>
        <dbReference type="Rhea" id="RHEA:40807"/>
        <dbReference type="ChEBI" id="CHEBI:15377"/>
        <dbReference type="ChEBI" id="CHEBI:15378"/>
        <dbReference type="ChEBI" id="CHEBI:16870"/>
        <dbReference type="ChEBI" id="CHEBI:28610"/>
        <dbReference type="ChEBI" id="CHEBI:30823"/>
    </reaction>
    <physiologicalReaction direction="left-to-right" evidence="13">
        <dbReference type="Rhea" id="RHEA:40808"/>
    </physiologicalReaction>
</comment>
<evidence type="ECO:0000256" key="12">
    <source>
        <dbReference type="ARBA" id="ARBA00023136"/>
    </source>
</evidence>
<dbReference type="InterPro" id="IPR050301">
    <property type="entry name" value="NTE"/>
</dbReference>
<feature type="active site" description="Nucleophile" evidence="17">
    <location>
        <position position="775"/>
    </location>
</feature>
<dbReference type="PANTHER" id="PTHR14226">
    <property type="entry name" value="NEUROPATHY TARGET ESTERASE/SWISS CHEESE D.MELANOGASTER"/>
    <property type="match status" value="1"/>
</dbReference>
<evidence type="ECO:0000256" key="9">
    <source>
        <dbReference type="ARBA" id="ARBA00022963"/>
    </source>
</evidence>
<feature type="short sequence motif" description="DGA/G" evidence="17">
    <location>
        <begin position="895"/>
        <end position="897"/>
    </location>
</feature>
<dbReference type="InterPro" id="IPR016035">
    <property type="entry name" value="Acyl_Trfase/lysoPLipase"/>
</dbReference>
<evidence type="ECO:0000256" key="10">
    <source>
        <dbReference type="ARBA" id="ARBA00022989"/>
    </source>
</evidence>
<keyword evidence="9 17" id="KW-0442">Lipid degradation</keyword>
<name>A0A8C3V1J5_CATUS</name>
<dbReference type="PROSITE" id="PS51635">
    <property type="entry name" value="PNPLA"/>
    <property type="match status" value="1"/>
</dbReference>
<evidence type="ECO:0000256" key="16">
    <source>
        <dbReference type="ARBA" id="ARBA00048656"/>
    </source>
</evidence>
<dbReference type="InterPro" id="IPR018490">
    <property type="entry name" value="cNMP-bd_dom_sf"/>
</dbReference>
<dbReference type="AlphaFoldDB" id="A0A8C3V1J5"/>
<evidence type="ECO:0000256" key="1">
    <source>
        <dbReference type="ARBA" id="ARBA00004643"/>
    </source>
</evidence>
<evidence type="ECO:0000259" key="18">
    <source>
        <dbReference type="PROSITE" id="PS50042"/>
    </source>
</evidence>
<evidence type="ECO:0000256" key="17">
    <source>
        <dbReference type="PROSITE-ProRule" id="PRU01161"/>
    </source>
</evidence>
<evidence type="ECO:0000313" key="20">
    <source>
        <dbReference type="Ensembl" id="ENSCUSP00005022105.1"/>
    </source>
</evidence>
<evidence type="ECO:0000313" key="21">
    <source>
        <dbReference type="Proteomes" id="UP000694563"/>
    </source>
</evidence>
<evidence type="ECO:0000256" key="11">
    <source>
        <dbReference type="ARBA" id="ARBA00023098"/>
    </source>
</evidence>
<dbReference type="Proteomes" id="UP000694563">
    <property type="component" value="Chromosome 21"/>
</dbReference>
<dbReference type="Gene3D" id="3.40.1090.10">
    <property type="entry name" value="Cytosolic phospholipase A2 catalytic domain"/>
    <property type="match status" value="1"/>
</dbReference>
<accession>A0A8C3V1J5</accession>
<dbReference type="SUPFAM" id="SSF52151">
    <property type="entry name" value="FabD/lysophospholipase-like"/>
    <property type="match status" value="1"/>
</dbReference>
<evidence type="ECO:0000256" key="13">
    <source>
        <dbReference type="ARBA" id="ARBA00047314"/>
    </source>
</evidence>
<keyword evidence="11 17" id="KW-0443">Lipid metabolism</keyword>
<feature type="domain" description="Cyclic nucleotide-binding" evidence="18">
    <location>
        <begin position="299"/>
        <end position="380"/>
    </location>
</feature>
<dbReference type="Pfam" id="PF01734">
    <property type="entry name" value="Patatin"/>
    <property type="match status" value="1"/>
</dbReference>
<dbReference type="Pfam" id="PF24179">
    <property type="entry name" value="NTE_Ploop"/>
    <property type="match status" value="1"/>
</dbReference>
<evidence type="ECO:0000256" key="2">
    <source>
        <dbReference type="ARBA" id="ARBA00006636"/>
    </source>
</evidence>
<feature type="active site" description="Proton acceptor" evidence="17">
    <location>
        <position position="895"/>
    </location>
</feature>
<gene>
    <name evidence="20" type="primary">PNPLA7</name>
</gene>
<dbReference type="CDD" id="cd07225">
    <property type="entry name" value="Pat_PNPLA6_PNPLA7"/>
    <property type="match status" value="1"/>
</dbReference>
<evidence type="ECO:0000256" key="8">
    <source>
        <dbReference type="ARBA" id="ARBA00022824"/>
    </source>
</evidence>
<feature type="short sequence motif" description="GXGXXG" evidence="17">
    <location>
        <begin position="746"/>
        <end position="751"/>
    </location>
</feature>
<dbReference type="InterPro" id="IPR056556">
    <property type="entry name" value="NTE1_P-loop_dom"/>
</dbReference>
<dbReference type="CDD" id="cd00038">
    <property type="entry name" value="CAP_ED"/>
    <property type="match status" value="3"/>
</dbReference>
<comment type="subcellular location">
    <subcellularLocation>
        <location evidence="1">Endoplasmic reticulum membrane</location>
        <topology evidence="1">Single-pass type III membrane protein</topology>
    </subcellularLocation>
</comment>
<dbReference type="PANTHER" id="PTHR14226:SF23">
    <property type="entry name" value="PATATIN-LIKE PHOSPHOLIPASE DOMAIN-CONTAINING PROTEIN 7"/>
    <property type="match status" value="1"/>
</dbReference>
<keyword evidence="7 17" id="KW-0378">Hydrolase</keyword>
<evidence type="ECO:0000259" key="19">
    <source>
        <dbReference type="PROSITE" id="PS51635"/>
    </source>
</evidence>
<dbReference type="Pfam" id="PF00027">
    <property type="entry name" value="cNMP_binding"/>
    <property type="match status" value="3"/>
</dbReference>
<dbReference type="SUPFAM" id="SSF51206">
    <property type="entry name" value="cAMP-binding domain-like"/>
    <property type="match status" value="3"/>
</dbReference>
<reference evidence="20" key="3">
    <citation type="submission" date="2025-09" db="UniProtKB">
        <authorList>
            <consortium name="Ensembl"/>
        </authorList>
    </citation>
    <scope>IDENTIFICATION</scope>
</reference>
<dbReference type="GO" id="GO:0005789">
    <property type="term" value="C:endoplasmic reticulum membrane"/>
    <property type="evidence" value="ECO:0007669"/>
    <property type="project" value="UniProtKB-SubCell"/>
</dbReference>
<feature type="short sequence motif" description="GXSXG" evidence="17">
    <location>
        <begin position="773"/>
        <end position="777"/>
    </location>
</feature>
<reference evidence="20" key="1">
    <citation type="submission" date="2020-10" db="EMBL/GenBank/DDBJ databases">
        <title>Catharus ustulatus (Swainson's thrush) genome, bCatUst1, primary haplotype v2.</title>
        <authorList>
            <person name="Delmore K."/>
            <person name="Vafadar M."/>
            <person name="Formenti G."/>
            <person name="Chow W."/>
            <person name="Pelan S."/>
            <person name="Howe K."/>
            <person name="Rhie A."/>
            <person name="Mountcastle J."/>
            <person name="Haase B."/>
            <person name="Fedrigo O."/>
            <person name="Jarvis E.D."/>
        </authorList>
    </citation>
    <scope>NUCLEOTIDE SEQUENCE [LARGE SCALE GENOMIC DNA]</scope>
</reference>
<keyword evidence="5" id="KW-0812">Transmembrane</keyword>
<dbReference type="EC" id="3.1.1.5" evidence="3"/>
<evidence type="ECO:0000256" key="6">
    <source>
        <dbReference type="ARBA" id="ARBA00022737"/>
    </source>
</evidence>
<dbReference type="InterPro" id="IPR014710">
    <property type="entry name" value="RmlC-like_jellyroll"/>
</dbReference>
<comment type="catalytic activity">
    <reaction evidence="15">
        <text>a 1-acyl-sn-glycero-3-phosphocholine + H2O = sn-glycerol 3-phosphocholine + a fatty acid + H(+)</text>
        <dbReference type="Rhea" id="RHEA:15177"/>
        <dbReference type="ChEBI" id="CHEBI:15377"/>
        <dbReference type="ChEBI" id="CHEBI:15378"/>
        <dbReference type="ChEBI" id="CHEBI:16870"/>
        <dbReference type="ChEBI" id="CHEBI:28868"/>
        <dbReference type="ChEBI" id="CHEBI:58168"/>
        <dbReference type="EC" id="3.1.1.5"/>
    </reaction>
    <physiologicalReaction direction="left-to-right" evidence="15">
        <dbReference type="Rhea" id="RHEA:15178"/>
    </physiologicalReaction>
</comment>
<keyword evidence="10" id="KW-1133">Transmembrane helix</keyword>
<keyword evidence="8" id="KW-0256">Endoplasmic reticulum</keyword>
<dbReference type="FunFam" id="2.60.120.10:FF:000010">
    <property type="entry name" value="neuropathy target esterase isoform X1"/>
    <property type="match status" value="1"/>
</dbReference>
<feature type="domain" description="Cyclic nucleotide-binding" evidence="18">
    <location>
        <begin position="408"/>
        <end position="513"/>
    </location>
</feature>
<dbReference type="FunFam" id="2.60.120.10:FF:000012">
    <property type="entry name" value="neuropathy target esterase isoform X2"/>
    <property type="match status" value="1"/>
</dbReference>
<dbReference type="GO" id="GO:0004622">
    <property type="term" value="F:phosphatidylcholine lysophospholipase activity"/>
    <property type="evidence" value="ECO:0007669"/>
    <property type="project" value="UniProtKB-EC"/>
</dbReference>
<keyword evidence="6" id="KW-0677">Repeat</keyword>
<feature type="domain" description="Cyclic nucleotide-binding" evidence="18">
    <location>
        <begin position="104"/>
        <end position="214"/>
    </location>
</feature>
<organism evidence="20 21">
    <name type="scientific">Catharus ustulatus</name>
    <name type="common">Russet-backed thrush</name>
    <name type="synonym">Hylocichla ustulatus</name>
    <dbReference type="NCBI Taxonomy" id="91951"/>
    <lineage>
        <taxon>Eukaryota</taxon>
        <taxon>Metazoa</taxon>
        <taxon>Chordata</taxon>
        <taxon>Craniata</taxon>
        <taxon>Vertebrata</taxon>
        <taxon>Euteleostomi</taxon>
        <taxon>Archelosauria</taxon>
        <taxon>Archosauria</taxon>
        <taxon>Dinosauria</taxon>
        <taxon>Saurischia</taxon>
        <taxon>Theropoda</taxon>
        <taxon>Coelurosauria</taxon>
        <taxon>Aves</taxon>
        <taxon>Neognathae</taxon>
        <taxon>Neoaves</taxon>
        <taxon>Telluraves</taxon>
        <taxon>Australaves</taxon>
        <taxon>Passeriformes</taxon>
        <taxon>Turdidae</taxon>
        <taxon>Catharus</taxon>
    </lineage>
</organism>
<dbReference type="FunFam" id="3.40.1090.10:FF:000001">
    <property type="entry name" value="neuropathy target esterase isoform X2"/>
    <property type="match status" value="1"/>
</dbReference>
<dbReference type="Gene3D" id="2.60.120.10">
    <property type="entry name" value="Jelly Rolls"/>
    <property type="match status" value="3"/>
</dbReference>
<dbReference type="InterPro" id="IPR000595">
    <property type="entry name" value="cNMP-bd_dom"/>
</dbReference>
<comment type="catalytic activity">
    <reaction evidence="16">
        <text>1-hexadecanoyl-sn-glycero-3-phosphocholine + H2O = sn-glycerol 3-phosphocholine + hexadecanoate + H(+)</text>
        <dbReference type="Rhea" id="RHEA:40435"/>
        <dbReference type="ChEBI" id="CHEBI:7896"/>
        <dbReference type="ChEBI" id="CHEBI:15377"/>
        <dbReference type="ChEBI" id="CHEBI:15378"/>
        <dbReference type="ChEBI" id="CHEBI:16870"/>
        <dbReference type="ChEBI" id="CHEBI:72998"/>
    </reaction>
    <physiologicalReaction direction="left-to-right" evidence="16">
        <dbReference type="Rhea" id="RHEA:40436"/>
    </physiologicalReaction>
</comment>
<keyword evidence="12" id="KW-0472">Membrane</keyword>
<dbReference type="GO" id="GO:0016042">
    <property type="term" value="P:lipid catabolic process"/>
    <property type="evidence" value="ECO:0007669"/>
    <property type="project" value="UniProtKB-UniRule"/>
</dbReference>